<feature type="region of interest" description="Disordered" evidence="4">
    <location>
        <begin position="1"/>
        <end position="34"/>
    </location>
</feature>
<dbReference type="Proteomes" id="UP000310016">
    <property type="component" value="Unassembled WGS sequence"/>
</dbReference>
<evidence type="ECO:0000313" key="6">
    <source>
        <dbReference type="EMBL" id="TJZ76324.1"/>
    </source>
</evidence>
<dbReference type="InterPro" id="IPR018060">
    <property type="entry name" value="HTH_AraC"/>
</dbReference>
<feature type="compositionally biased region" description="Low complexity" evidence="4">
    <location>
        <begin position="1"/>
        <end position="21"/>
    </location>
</feature>
<protein>
    <submittedName>
        <fullName evidence="6">Helix-turn-helix domain-containing protein</fullName>
    </submittedName>
</protein>
<dbReference type="InterPro" id="IPR009057">
    <property type="entry name" value="Homeodomain-like_sf"/>
</dbReference>
<keyword evidence="1" id="KW-0805">Transcription regulation</keyword>
<dbReference type="PRINTS" id="PR00032">
    <property type="entry name" value="HTHARAC"/>
</dbReference>
<name>A0A4U0QJT1_9NEIS</name>
<comment type="caution">
    <text evidence="6">The sequence shown here is derived from an EMBL/GenBank/DDBJ whole genome shotgun (WGS) entry which is preliminary data.</text>
</comment>
<dbReference type="SUPFAM" id="SSF46689">
    <property type="entry name" value="Homeodomain-like"/>
    <property type="match status" value="2"/>
</dbReference>
<dbReference type="PROSITE" id="PS01124">
    <property type="entry name" value="HTH_ARAC_FAMILY_2"/>
    <property type="match status" value="1"/>
</dbReference>
<dbReference type="InterPro" id="IPR050204">
    <property type="entry name" value="AraC_XylS_family_regulators"/>
</dbReference>
<accession>A0A4U0QJT1</accession>
<dbReference type="OrthoDB" id="6146868at2"/>
<dbReference type="GO" id="GO:0003700">
    <property type="term" value="F:DNA-binding transcription factor activity"/>
    <property type="evidence" value="ECO:0007669"/>
    <property type="project" value="InterPro"/>
</dbReference>
<reference evidence="6 7" key="1">
    <citation type="submission" date="2019-04" db="EMBL/GenBank/DDBJ databases">
        <title>Chitiniphilus eburnea sp. nov., a novel chitinolytic bacterium isolated from aquaculture sludge.</title>
        <authorList>
            <person name="Sheng M."/>
        </authorList>
    </citation>
    <scope>NUCLEOTIDE SEQUENCE [LARGE SCALE GENOMIC DNA]</scope>
    <source>
        <strain evidence="6 7">HX-2-15</strain>
    </source>
</reference>
<keyword evidence="2" id="KW-0238">DNA-binding</keyword>
<evidence type="ECO:0000256" key="1">
    <source>
        <dbReference type="ARBA" id="ARBA00023015"/>
    </source>
</evidence>
<dbReference type="Pfam" id="PF12833">
    <property type="entry name" value="HTH_18"/>
    <property type="match status" value="1"/>
</dbReference>
<dbReference type="PANTHER" id="PTHR46796">
    <property type="entry name" value="HTH-TYPE TRANSCRIPTIONAL ACTIVATOR RHAS-RELATED"/>
    <property type="match status" value="1"/>
</dbReference>
<dbReference type="SMART" id="SM00342">
    <property type="entry name" value="HTH_ARAC"/>
    <property type="match status" value="1"/>
</dbReference>
<dbReference type="EMBL" id="SUMF01000003">
    <property type="protein sequence ID" value="TJZ76324.1"/>
    <property type="molecule type" value="Genomic_DNA"/>
</dbReference>
<keyword evidence="3" id="KW-0804">Transcription</keyword>
<sequence>MAIMTSTAASKASARCSSSRNSSKRHESQVIKAQWPLIRKGNEPPVQRGDNAQVSRKNMALWNYRAGPMNAPLSVIGRQNLPGYVLPVCVSAQAAEPAQPDAPRFAICLIHSGSATVTLNGQRLLLGAPAVLLLDDRERPQLDRTQGLAIETVYFHPGIINSAFTLENLHGASPGFSGTLEYDFYLLQPLLPPDPARRILKLSPQQARHLRQLVANIANEAASQPDQSWPCRTRSWLFELLFCLRAANQAANQAATLALPSQANRLDDALLLVHERYHTRFTIAELARWCGSNRTSLNVHFRNLTGASVHDYVIRLRMDTAAALLRDTLLPVGEIMTRVGYENPSHFSRIFRQFTGSTPRDYRTAHNWM</sequence>
<dbReference type="AlphaFoldDB" id="A0A4U0QJT1"/>
<evidence type="ECO:0000313" key="7">
    <source>
        <dbReference type="Proteomes" id="UP000310016"/>
    </source>
</evidence>
<keyword evidence="7" id="KW-1185">Reference proteome</keyword>
<dbReference type="InterPro" id="IPR020449">
    <property type="entry name" value="Tscrpt_reg_AraC-type_HTH"/>
</dbReference>
<dbReference type="Gene3D" id="1.10.10.60">
    <property type="entry name" value="Homeodomain-like"/>
    <property type="match status" value="2"/>
</dbReference>
<gene>
    <name evidence="6" type="ORF">FAZ21_06000</name>
</gene>
<evidence type="ECO:0000259" key="5">
    <source>
        <dbReference type="PROSITE" id="PS01124"/>
    </source>
</evidence>
<feature type="domain" description="HTH araC/xylS-type" evidence="5">
    <location>
        <begin position="267"/>
        <end position="365"/>
    </location>
</feature>
<organism evidence="6 7">
    <name type="scientific">Chitiniphilus eburneus</name>
    <dbReference type="NCBI Taxonomy" id="2571148"/>
    <lineage>
        <taxon>Bacteria</taxon>
        <taxon>Pseudomonadati</taxon>
        <taxon>Pseudomonadota</taxon>
        <taxon>Betaproteobacteria</taxon>
        <taxon>Neisseriales</taxon>
        <taxon>Chitinibacteraceae</taxon>
        <taxon>Chitiniphilus</taxon>
    </lineage>
</organism>
<dbReference type="PANTHER" id="PTHR46796:SF13">
    <property type="entry name" value="HTH-TYPE TRANSCRIPTIONAL ACTIVATOR RHAS"/>
    <property type="match status" value="1"/>
</dbReference>
<evidence type="ECO:0000256" key="2">
    <source>
        <dbReference type="ARBA" id="ARBA00023125"/>
    </source>
</evidence>
<dbReference type="GO" id="GO:0043565">
    <property type="term" value="F:sequence-specific DNA binding"/>
    <property type="evidence" value="ECO:0007669"/>
    <property type="project" value="InterPro"/>
</dbReference>
<evidence type="ECO:0000256" key="4">
    <source>
        <dbReference type="SAM" id="MobiDB-lite"/>
    </source>
</evidence>
<proteinExistence type="predicted"/>
<evidence type="ECO:0000256" key="3">
    <source>
        <dbReference type="ARBA" id="ARBA00023163"/>
    </source>
</evidence>